<feature type="compositionally biased region" description="Polar residues" evidence="10">
    <location>
        <begin position="173"/>
        <end position="186"/>
    </location>
</feature>
<evidence type="ECO:0000256" key="7">
    <source>
        <dbReference type="ARBA" id="ARBA00023273"/>
    </source>
</evidence>
<comment type="subcellular location">
    <subcellularLocation>
        <location evidence="1">Cytoplasm</location>
        <location evidence="1">Cytoskeleton</location>
    </subcellularLocation>
    <subcellularLocation>
        <location evidence="8">Presynapse</location>
    </subcellularLocation>
</comment>
<protein>
    <submittedName>
        <fullName evidence="11">Uncharacterized protein</fullName>
    </submittedName>
</protein>
<dbReference type="EMBL" id="VSWD01000005">
    <property type="protein sequence ID" value="KAK3102087.1"/>
    <property type="molecule type" value="Genomic_DNA"/>
</dbReference>
<organism evidence="11 12">
    <name type="scientific">Pinctada imbricata</name>
    <name type="common">Atlantic pearl-oyster</name>
    <name type="synonym">Pinctada martensii</name>
    <dbReference type="NCBI Taxonomy" id="66713"/>
    <lineage>
        <taxon>Eukaryota</taxon>
        <taxon>Metazoa</taxon>
        <taxon>Spiralia</taxon>
        <taxon>Lophotrochozoa</taxon>
        <taxon>Mollusca</taxon>
        <taxon>Bivalvia</taxon>
        <taxon>Autobranchia</taxon>
        <taxon>Pteriomorphia</taxon>
        <taxon>Pterioida</taxon>
        <taxon>Pterioidea</taxon>
        <taxon>Pteriidae</taxon>
        <taxon>Pinctada</taxon>
    </lineage>
</organism>
<dbReference type="GO" id="GO:0048167">
    <property type="term" value="P:regulation of synaptic plasticity"/>
    <property type="evidence" value="ECO:0007669"/>
    <property type="project" value="TreeGrafter"/>
</dbReference>
<keyword evidence="6" id="KW-0206">Cytoskeleton</keyword>
<dbReference type="Proteomes" id="UP001186944">
    <property type="component" value="Unassembled WGS sequence"/>
</dbReference>
<accession>A0AA88YIH4</accession>
<feature type="compositionally biased region" description="Basic and acidic residues" evidence="10">
    <location>
        <begin position="1074"/>
        <end position="1088"/>
    </location>
</feature>
<keyword evidence="4" id="KW-0770">Synapse</keyword>
<evidence type="ECO:0000313" key="11">
    <source>
        <dbReference type="EMBL" id="KAK3102087.1"/>
    </source>
</evidence>
<evidence type="ECO:0000313" key="12">
    <source>
        <dbReference type="Proteomes" id="UP001186944"/>
    </source>
</evidence>
<keyword evidence="7" id="KW-0966">Cell projection</keyword>
<feature type="region of interest" description="Disordered" evidence="10">
    <location>
        <begin position="1"/>
        <end position="74"/>
    </location>
</feature>
<dbReference type="PANTHER" id="PTHR18861:SF0">
    <property type="entry name" value="BRUCHPILOT, ISOFORM J"/>
    <property type="match status" value="1"/>
</dbReference>
<evidence type="ECO:0000256" key="8">
    <source>
        <dbReference type="ARBA" id="ARBA00034106"/>
    </source>
</evidence>
<evidence type="ECO:0000256" key="4">
    <source>
        <dbReference type="ARBA" id="ARBA00023018"/>
    </source>
</evidence>
<keyword evidence="3" id="KW-0597">Phosphoprotein</keyword>
<feature type="region of interest" description="Disordered" evidence="10">
    <location>
        <begin position="106"/>
        <end position="160"/>
    </location>
</feature>
<evidence type="ECO:0000256" key="6">
    <source>
        <dbReference type="ARBA" id="ARBA00023212"/>
    </source>
</evidence>
<feature type="compositionally biased region" description="Basic and acidic residues" evidence="10">
    <location>
        <begin position="1037"/>
        <end position="1047"/>
    </location>
</feature>
<dbReference type="GO" id="GO:0030424">
    <property type="term" value="C:axon"/>
    <property type="evidence" value="ECO:0007669"/>
    <property type="project" value="UniProtKB-SubCell"/>
</dbReference>
<dbReference type="GO" id="GO:0098882">
    <property type="term" value="F:structural constituent of presynaptic active zone"/>
    <property type="evidence" value="ECO:0007669"/>
    <property type="project" value="TreeGrafter"/>
</dbReference>
<feature type="compositionally biased region" description="Low complexity" evidence="10">
    <location>
        <begin position="195"/>
        <end position="206"/>
    </location>
</feature>
<evidence type="ECO:0000256" key="5">
    <source>
        <dbReference type="ARBA" id="ARBA00023054"/>
    </source>
</evidence>
<evidence type="ECO:0000256" key="2">
    <source>
        <dbReference type="ARBA" id="ARBA00022490"/>
    </source>
</evidence>
<keyword evidence="12" id="KW-1185">Reference proteome</keyword>
<name>A0AA88YIH4_PINIB</name>
<gene>
    <name evidence="11" type="ORF">FSP39_008635</name>
</gene>
<dbReference type="AlphaFoldDB" id="A0AA88YIH4"/>
<feature type="region of interest" description="Disordered" evidence="10">
    <location>
        <begin position="173"/>
        <end position="243"/>
    </location>
</feature>
<sequence>MFSKSKKSKEGKTKSPSKDGTSSQNSPSRNPFSSMSASLPKNIFSSGKSRKHSASSEVSSSEQISASPKAAFSSNGIESIQPAISAHTLGTSPGYYESLTNYTTGALPASSKSPFSSPSNTSVRSSGSSLASVKALKERYDRERERERDSSPASGSFMADRSFERHVDRLQMFGQTDSPSGSNPNVSGRDRFNISSDKMNSSMTSSYGRDRSLDREYPHMGARSLERDHHFTGRSRSSERPDFTTQLYNQEMRHFRDALILELQGQIADLNKECAKIQQELDSTKDKLSSSMNSIKTFWSPELKKERAMRKEESAKYSLLNEQLKVAQAELKKQSTTIRELEAQVSFGEDEQASSQISRQEIEILQREKDKQAKEILILRRTVDEMDLRISTQKQTLAARDESMKKLLEMLQNKGHSVKGMEENRAEIEQLLTQKLEDERKIKQLQNEVNQKESECSTLKEDGNRLLEELEQIKLQLKQQPASVHTMQAMLEAKDSRISALEKEVQGLEDRLLKSQGDGDSLKKDGSLKDSLSNKEKHLKAEIIDLKKEISNKDTELAGLKLKAETSEKQQTEHQQYITVLKDQITAKESHNTMLQAEIEEIRDRLKDKDSTIDRKAKHSHSLQTEKRKIETEISEMKEQVETKDRKIDVLQQRIDQLEEDVRNREKSISQLRTVQTNMESSAAMVTSLEESIVEKEKQIERLKEQRDKAESEHQEECELHIQKNQDLQNQLDKLKIELAEKQTELCELRETATEASSEKFQTDSKVRQLEREVEDKVAQLDKANTELAEMKKELEENKVATNSEDVEKQLSELTGQIDQARNETNKVQAEVDRLLTIMKDSENEKNEKDAQMKEMQETIKEYKQKMGTLKRSQQLEKKKNAHLLEEARKREGDLSEDASQLKDAVIAKGDRIEELEEALKESVRITAEREMVMADQQKQLEEAEQKADDLTMELVKMKTTLSDQTFKVTNMTKQLEEKDQKLKRLQSERHRHLEEVFEMKQEAIQAAICEKDANIALLEMTSTKQRKNTEEIDKLSKEKEKLHSQLKDVTQNRMRLIHKQERYAGSLGRNKKTMTERMKGTSPDRVDPYVLTAPSSLES</sequence>
<feature type="region of interest" description="Disordered" evidence="10">
    <location>
        <begin position="1037"/>
        <end position="1100"/>
    </location>
</feature>
<dbReference type="GO" id="GO:0007274">
    <property type="term" value="P:neuromuscular synaptic transmission"/>
    <property type="evidence" value="ECO:0007669"/>
    <property type="project" value="TreeGrafter"/>
</dbReference>
<proteinExistence type="predicted"/>
<evidence type="ECO:0000256" key="3">
    <source>
        <dbReference type="ARBA" id="ARBA00022553"/>
    </source>
</evidence>
<keyword evidence="5 9" id="KW-0175">Coiled coil</keyword>
<feature type="coiled-coil region" evidence="9">
    <location>
        <begin position="260"/>
        <end position="382"/>
    </location>
</feature>
<dbReference type="GO" id="GO:0048788">
    <property type="term" value="C:cytoskeleton of presynaptic active zone"/>
    <property type="evidence" value="ECO:0007669"/>
    <property type="project" value="TreeGrafter"/>
</dbReference>
<feature type="compositionally biased region" description="Polar residues" evidence="10">
    <location>
        <begin position="19"/>
        <end position="39"/>
    </location>
</feature>
<dbReference type="PANTHER" id="PTHR18861">
    <property type="entry name" value="ELKS/RAB6-INTERACTING/CAST PROTEIN"/>
    <property type="match status" value="1"/>
</dbReference>
<evidence type="ECO:0000256" key="9">
    <source>
        <dbReference type="SAM" id="Coils"/>
    </source>
</evidence>
<dbReference type="Gene3D" id="1.10.287.1490">
    <property type="match status" value="2"/>
</dbReference>
<dbReference type="InterPro" id="IPR019323">
    <property type="entry name" value="ELKS/CAST"/>
</dbReference>
<feature type="compositionally biased region" description="Low complexity" evidence="10">
    <location>
        <begin position="108"/>
        <end position="134"/>
    </location>
</feature>
<feature type="compositionally biased region" description="Basic and acidic residues" evidence="10">
    <location>
        <begin position="208"/>
        <end position="242"/>
    </location>
</feature>
<feature type="compositionally biased region" description="Basic and acidic residues" evidence="10">
    <location>
        <begin position="135"/>
        <end position="150"/>
    </location>
</feature>
<feature type="coiled-coil region" evidence="9">
    <location>
        <begin position="418"/>
        <end position="563"/>
    </location>
</feature>
<dbReference type="Pfam" id="PF10174">
    <property type="entry name" value="Cast"/>
    <property type="match status" value="1"/>
</dbReference>
<reference evidence="11" key="1">
    <citation type="submission" date="2019-08" db="EMBL/GenBank/DDBJ databases">
        <title>The improved chromosome-level genome for the pearl oyster Pinctada fucata martensii using PacBio sequencing and Hi-C.</title>
        <authorList>
            <person name="Zheng Z."/>
        </authorList>
    </citation>
    <scope>NUCLEOTIDE SEQUENCE</scope>
    <source>
        <strain evidence="11">ZZ-2019</strain>
        <tissue evidence="11">Adductor muscle</tissue>
    </source>
</reference>
<feature type="compositionally biased region" description="Basic and acidic residues" evidence="10">
    <location>
        <begin position="8"/>
        <end position="17"/>
    </location>
</feature>
<evidence type="ECO:0000256" key="1">
    <source>
        <dbReference type="ARBA" id="ARBA00004245"/>
    </source>
</evidence>
<comment type="caution">
    <text evidence="11">The sequence shown here is derived from an EMBL/GenBank/DDBJ whole genome shotgun (WGS) entry which is preliminary data.</text>
</comment>
<evidence type="ECO:0000256" key="10">
    <source>
        <dbReference type="SAM" id="MobiDB-lite"/>
    </source>
</evidence>
<feature type="compositionally biased region" description="Low complexity" evidence="10">
    <location>
        <begin position="55"/>
        <end position="67"/>
    </location>
</feature>
<keyword evidence="2" id="KW-0963">Cytoplasm</keyword>